<comment type="caution">
    <text evidence="2">The sequence shown here is derived from an EMBL/GenBank/DDBJ whole genome shotgun (WGS) entry which is preliminary data.</text>
</comment>
<feature type="compositionally biased region" description="Polar residues" evidence="1">
    <location>
        <begin position="51"/>
        <end position="72"/>
    </location>
</feature>
<evidence type="ECO:0000313" key="3">
    <source>
        <dbReference type="Proteomes" id="UP000801864"/>
    </source>
</evidence>
<name>A0A9P4XD17_9HYPO</name>
<sequence>MDTNAAGFDFRERILQHLQSSWKPTYAVWINLQQYQGQGCCSWLFESGQTDTMNAVPSSPSESSPNLQQGYTNPGPPSIAIAWDKAAKSRVYRCMR</sequence>
<evidence type="ECO:0000256" key="1">
    <source>
        <dbReference type="SAM" id="MobiDB-lite"/>
    </source>
</evidence>
<protein>
    <submittedName>
        <fullName evidence="2">Uncharacterized protein</fullName>
    </submittedName>
</protein>
<dbReference type="EMBL" id="QLNT01000013">
    <property type="protein sequence ID" value="KAF3068842.1"/>
    <property type="molecule type" value="Genomic_DNA"/>
</dbReference>
<accession>A0A9P4XD17</accession>
<reference evidence="2 3" key="1">
    <citation type="submission" date="2018-06" db="EMBL/GenBank/DDBJ databases">
        <title>Genome analysis of cellulolytic fungus Trichoderma lentiforme CFAM-422.</title>
        <authorList>
            <person name="Steindorff A.S."/>
            <person name="Formighieri E.F."/>
            <person name="Midorikawa G.E.O."/>
            <person name="Tamietti M.S."/>
            <person name="Ramos E.Z."/>
            <person name="Silva A.S."/>
            <person name="Bon E.P.S."/>
            <person name="Mendes T.D."/>
            <person name="Damaso M.C.T."/>
            <person name="Favaro L.C.L."/>
        </authorList>
    </citation>
    <scope>NUCLEOTIDE SEQUENCE [LARGE SCALE GENOMIC DNA]</scope>
    <source>
        <strain evidence="2 3">CFAM-422</strain>
    </source>
</reference>
<organism evidence="2 3">
    <name type="scientific">Trichoderma lentiforme</name>
    <dbReference type="NCBI Taxonomy" id="1567552"/>
    <lineage>
        <taxon>Eukaryota</taxon>
        <taxon>Fungi</taxon>
        <taxon>Dikarya</taxon>
        <taxon>Ascomycota</taxon>
        <taxon>Pezizomycotina</taxon>
        <taxon>Sordariomycetes</taxon>
        <taxon>Hypocreomycetidae</taxon>
        <taxon>Hypocreales</taxon>
        <taxon>Hypocreaceae</taxon>
        <taxon>Trichoderma</taxon>
    </lineage>
</organism>
<evidence type="ECO:0000313" key="2">
    <source>
        <dbReference type="EMBL" id="KAF3068842.1"/>
    </source>
</evidence>
<proteinExistence type="predicted"/>
<feature type="region of interest" description="Disordered" evidence="1">
    <location>
        <begin position="51"/>
        <end position="76"/>
    </location>
</feature>
<gene>
    <name evidence="2" type="ORF">CFAM422_007878</name>
</gene>
<dbReference type="Proteomes" id="UP000801864">
    <property type="component" value="Unassembled WGS sequence"/>
</dbReference>
<keyword evidence="3" id="KW-1185">Reference proteome</keyword>
<dbReference type="AlphaFoldDB" id="A0A9P4XD17"/>